<organism evidence="2 3">
    <name type="scientific">Gymnopus androsaceus JB14</name>
    <dbReference type="NCBI Taxonomy" id="1447944"/>
    <lineage>
        <taxon>Eukaryota</taxon>
        <taxon>Fungi</taxon>
        <taxon>Dikarya</taxon>
        <taxon>Basidiomycota</taxon>
        <taxon>Agaricomycotina</taxon>
        <taxon>Agaricomycetes</taxon>
        <taxon>Agaricomycetidae</taxon>
        <taxon>Agaricales</taxon>
        <taxon>Marasmiineae</taxon>
        <taxon>Omphalotaceae</taxon>
        <taxon>Gymnopus</taxon>
    </lineage>
</organism>
<feature type="compositionally biased region" description="Low complexity" evidence="1">
    <location>
        <begin position="539"/>
        <end position="552"/>
    </location>
</feature>
<dbReference type="Proteomes" id="UP000799118">
    <property type="component" value="Unassembled WGS sequence"/>
</dbReference>
<name>A0A6A4HNF7_9AGAR</name>
<feature type="region of interest" description="Disordered" evidence="1">
    <location>
        <begin position="275"/>
        <end position="311"/>
    </location>
</feature>
<evidence type="ECO:0000313" key="2">
    <source>
        <dbReference type="EMBL" id="KAE9400522.1"/>
    </source>
</evidence>
<feature type="compositionally biased region" description="Acidic residues" evidence="1">
    <location>
        <begin position="82"/>
        <end position="93"/>
    </location>
</feature>
<protein>
    <submittedName>
        <fullName evidence="2">Uncharacterized protein</fullName>
    </submittedName>
</protein>
<accession>A0A6A4HNF7</accession>
<sequence>MNRPRPSILAQFDPLLSESEPEYVSDSGEEFDPEKENKAPELNELSMTAFFSRTYKRDYAQPAALTKRLVDIGDVTIVETVEEEENDENDENGGSENALFSLETPKRSGQNASAMRTPLAEITPVPEPLPKHSPSPLQRQRKFHDSPTQLRSTKPDSVSFLTSLVESVNLAGKNFGHVERAAPRITVESSLMATPAPFSLQASTSSQRERDEVTSNSPSLLAPPLPVTSSSNNRLSLDLHSSFNLQLQSETSFDLLNDRISFFDAEGGMFLNALDEDEDGGAESSRDDTLGKSPTISDDATPTPEDVQQEHRDSVIAKFEDLSLSSESEPSLESSALVFGPLINQPTSMVTPALHRTSVSTVPALRVVKRTKRYELDERASSATTTANSAPKRKPSPPLSSDREPSSAKSYSTKTSCRPDGPTRAVAVPVAAAVAESTAKARPLPKIGSNGPRRVLVSDTAIAKSSTGKPATAASTTAPGRPKVPLPSSASTPMTTLNNNGVKSLAAIPRPGGASGTGIPPPPSKLQAPSGIARFGRKASAPPSVPSADSGSRMPVRGLARRFPTYGPQ</sequence>
<feature type="compositionally biased region" description="Low complexity" evidence="1">
    <location>
        <begin position="381"/>
        <end position="390"/>
    </location>
</feature>
<feature type="region of interest" description="Disordered" evidence="1">
    <location>
        <begin position="82"/>
        <end position="156"/>
    </location>
</feature>
<feature type="region of interest" description="Disordered" evidence="1">
    <location>
        <begin position="200"/>
        <end position="230"/>
    </location>
</feature>
<feature type="compositionally biased region" description="Polar residues" evidence="1">
    <location>
        <begin position="488"/>
        <end position="502"/>
    </location>
</feature>
<reference evidence="2" key="1">
    <citation type="journal article" date="2019" name="Environ. Microbiol.">
        <title>Fungal ecological strategies reflected in gene transcription - a case study of two litter decomposers.</title>
        <authorList>
            <person name="Barbi F."/>
            <person name="Kohler A."/>
            <person name="Barry K."/>
            <person name="Baskaran P."/>
            <person name="Daum C."/>
            <person name="Fauchery L."/>
            <person name="Ihrmark K."/>
            <person name="Kuo A."/>
            <person name="LaButti K."/>
            <person name="Lipzen A."/>
            <person name="Morin E."/>
            <person name="Grigoriev I.V."/>
            <person name="Henrissat B."/>
            <person name="Lindahl B."/>
            <person name="Martin F."/>
        </authorList>
    </citation>
    <scope>NUCLEOTIDE SEQUENCE</scope>
    <source>
        <strain evidence="2">JB14</strain>
    </source>
</reference>
<feature type="compositionally biased region" description="Polar residues" evidence="1">
    <location>
        <begin position="463"/>
        <end position="478"/>
    </location>
</feature>
<feature type="region of interest" description="Disordered" evidence="1">
    <location>
        <begin position="460"/>
        <end position="569"/>
    </location>
</feature>
<proteinExistence type="predicted"/>
<keyword evidence="3" id="KW-1185">Reference proteome</keyword>
<evidence type="ECO:0000256" key="1">
    <source>
        <dbReference type="SAM" id="MobiDB-lite"/>
    </source>
</evidence>
<feature type="region of interest" description="Disordered" evidence="1">
    <location>
        <begin position="376"/>
        <end position="424"/>
    </location>
</feature>
<evidence type="ECO:0000313" key="3">
    <source>
        <dbReference type="Proteomes" id="UP000799118"/>
    </source>
</evidence>
<dbReference type="AlphaFoldDB" id="A0A6A4HNF7"/>
<gene>
    <name evidence="2" type="ORF">BT96DRAFT_641266</name>
</gene>
<dbReference type="EMBL" id="ML769455">
    <property type="protein sequence ID" value="KAE9400522.1"/>
    <property type="molecule type" value="Genomic_DNA"/>
</dbReference>
<dbReference type="OrthoDB" id="3266894at2759"/>
<feature type="compositionally biased region" description="Polar residues" evidence="1">
    <location>
        <begin position="146"/>
        <end position="156"/>
    </location>
</feature>
<feature type="compositionally biased region" description="Polar residues" evidence="1">
    <location>
        <begin position="407"/>
        <end position="416"/>
    </location>
</feature>
<feature type="compositionally biased region" description="Acidic residues" evidence="1">
    <location>
        <begin position="19"/>
        <end position="33"/>
    </location>
</feature>
<feature type="region of interest" description="Disordered" evidence="1">
    <location>
        <begin position="1"/>
        <end position="41"/>
    </location>
</feature>